<reference evidence="3 4" key="1">
    <citation type="submission" date="2020-08" db="EMBL/GenBank/DDBJ databases">
        <title>Genomic Encyclopedia of Type Strains, Phase IV (KMG-IV): sequencing the most valuable type-strain genomes for metagenomic binning, comparative biology and taxonomic classification.</title>
        <authorList>
            <person name="Goeker M."/>
        </authorList>
    </citation>
    <scope>NUCLEOTIDE SEQUENCE [LARGE SCALE GENOMIC DNA]</scope>
    <source>
        <strain evidence="3 4">DSM 45615</strain>
    </source>
</reference>
<sequence length="152" mass="15607">MTTATLLLSGLLLATGCGGATSATPSGATGSPDEPVSTSAPVATPAPSAPYASPSPVTPKGGVADPRPIRWTKVTPVGDTNRVQILWTSGVEPCHTLDRVDVKETDRTVEITLYEGTPQDAQNVACIEIAIEKTTTVTLKAPLGDRKVIDGA</sequence>
<keyword evidence="2" id="KW-0732">Signal</keyword>
<organism evidence="3 4">
    <name type="scientific">Thermocatellispora tengchongensis</name>
    <dbReference type="NCBI Taxonomy" id="1073253"/>
    <lineage>
        <taxon>Bacteria</taxon>
        <taxon>Bacillati</taxon>
        <taxon>Actinomycetota</taxon>
        <taxon>Actinomycetes</taxon>
        <taxon>Streptosporangiales</taxon>
        <taxon>Streptosporangiaceae</taxon>
        <taxon>Thermocatellispora</taxon>
    </lineage>
</organism>
<evidence type="ECO:0000256" key="2">
    <source>
        <dbReference type="SAM" id="SignalP"/>
    </source>
</evidence>
<feature type="compositionally biased region" description="Low complexity" evidence="1">
    <location>
        <begin position="20"/>
        <end position="59"/>
    </location>
</feature>
<evidence type="ECO:0000256" key="1">
    <source>
        <dbReference type="SAM" id="MobiDB-lite"/>
    </source>
</evidence>
<evidence type="ECO:0000313" key="4">
    <source>
        <dbReference type="Proteomes" id="UP000578449"/>
    </source>
</evidence>
<accession>A0A840PEV0</accession>
<protein>
    <submittedName>
        <fullName evidence="3">Uncharacterized protein</fullName>
    </submittedName>
</protein>
<comment type="caution">
    <text evidence="3">The sequence shown here is derived from an EMBL/GenBank/DDBJ whole genome shotgun (WGS) entry which is preliminary data.</text>
</comment>
<proteinExistence type="predicted"/>
<dbReference type="EMBL" id="JACHGN010000019">
    <property type="protein sequence ID" value="MBB5137702.1"/>
    <property type="molecule type" value="Genomic_DNA"/>
</dbReference>
<dbReference type="RefSeq" id="WP_185054591.1">
    <property type="nucleotide sequence ID" value="NZ_BAABIX010000035.1"/>
</dbReference>
<feature type="signal peptide" evidence="2">
    <location>
        <begin position="1"/>
        <end position="22"/>
    </location>
</feature>
<name>A0A840PEV0_9ACTN</name>
<gene>
    <name evidence="3" type="ORF">HNP84_007454</name>
</gene>
<feature type="chain" id="PRO_5039672879" evidence="2">
    <location>
        <begin position="23"/>
        <end position="152"/>
    </location>
</feature>
<dbReference type="AlphaFoldDB" id="A0A840PEV0"/>
<evidence type="ECO:0000313" key="3">
    <source>
        <dbReference type="EMBL" id="MBB5137702.1"/>
    </source>
</evidence>
<dbReference type="Proteomes" id="UP000578449">
    <property type="component" value="Unassembled WGS sequence"/>
</dbReference>
<feature type="region of interest" description="Disordered" evidence="1">
    <location>
        <begin position="20"/>
        <end position="73"/>
    </location>
</feature>
<keyword evidence="4" id="KW-1185">Reference proteome</keyword>